<dbReference type="EMBL" id="LR031877">
    <property type="protein sequence ID" value="VDD46765.1"/>
    <property type="molecule type" value="Genomic_DNA"/>
</dbReference>
<name>A0A3P6FMC7_BRAOL</name>
<dbReference type="AlphaFoldDB" id="A0A3P6FMC7"/>
<gene>
    <name evidence="2" type="ORF">BOLC5T34312H</name>
</gene>
<accession>A0A3P6FMC7</accession>
<evidence type="ECO:0000313" key="2">
    <source>
        <dbReference type="EMBL" id="VDD46765.1"/>
    </source>
</evidence>
<evidence type="ECO:0000256" key="1">
    <source>
        <dbReference type="SAM" id="MobiDB-lite"/>
    </source>
</evidence>
<feature type="compositionally biased region" description="Polar residues" evidence="1">
    <location>
        <begin position="25"/>
        <end position="34"/>
    </location>
</feature>
<reference evidence="2" key="1">
    <citation type="submission" date="2018-11" db="EMBL/GenBank/DDBJ databases">
        <authorList>
            <consortium name="Genoscope - CEA"/>
            <person name="William W."/>
        </authorList>
    </citation>
    <scope>NUCLEOTIDE SEQUENCE</scope>
</reference>
<feature type="region of interest" description="Disordered" evidence="1">
    <location>
        <begin position="1"/>
        <end position="34"/>
    </location>
</feature>
<sequence length="34" mass="3756">MEKPPEKVNKGFWRPKDQTGLKIDQSPSGGSLLS</sequence>
<organism evidence="2">
    <name type="scientific">Brassica oleracea</name>
    <name type="common">Wild cabbage</name>
    <dbReference type="NCBI Taxonomy" id="3712"/>
    <lineage>
        <taxon>Eukaryota</taxon>
        <taxon>Viridiplantae</taxon>
        <taxon>Streptophyta</taxon>
        <taxon>Embryophyta</taxon>
        <taxon>Tracheophyta</taxon>
        <taxon>Spermatophyta</taxon>
        <taxon>Magnoliopsida</taxon>
        <taxon>eudicotyledons</taxon>
        <taxon>Gunneridae</taxon>
        <taxon>Pentapetalae</taxon>
        <taxon>rosids</taxon>
        <taxon>malvids</taxon>
        <taxon>Brassicales</taxon>
        <taxon>Brassicaceae</taxon>
        <taxon>Brassiceae</taxon>
        <taxon>Brassica</taxon>
    </lineage>
</organism>
<feature type="compositionally biased region" description="Basic and acidic residues" evidence="1">
    <location>
        <begin position="1"/>
        <end position="19"/>
    </location>
</feature>
<proteinExistence type="predicted"/>
<protein>
    <submittedName>
        <fullName evidence="2">Uncharacterized protein</fullName>
    </submittedName>
</protein>